<accession>A0AAW9DV35</accession>
<evidence type="ECO:0000256" key="1">
    <source>
        <dbReference type="ARBA" id="ARBA00022729"/>
    </source>
</evidence>
<dbReference type="EMBL" id="JAWXYB010000018">
    <property type="protein sequence ID" value="MDX5932167.1"/>
    <property type="molecule type" value="Genomic_DNA"/>
</dbReference>
<dbReference type="InterPro" id="IPR006059">
    <property type="entry name" value="SBP"/>
</dbReference>
<organism evidence="3 4">
    <name type="scientific">Acidiphilium acidophilum</name>
    <name type="common">Thiobacillus acidophilus</name>
    <dbReference type="NCBI Taxonomy" id="76588"/>
    <lineage>
        <taxon>Bacteria</taxon>
        <taxon>Pseudomonadati</taxon>
        <taxon>Pseudomonadota</taxon>
        <taxon>Alphaproteobacteria</taxon>
        <taxon>Acetobacterales</taxon>
        <taxon>Acidocellaceae</taxon>
        <taxon>Acidiphilium</taxon>
    </lineage>
</organism>
<comment type="caution">
    <text evidence="3">The sequence shown here is derived from an EMBL/GenBank/DDBJ whole genome shotgun (WGS) entry which is preliminary data.</text>
</comment>
<name>A0AAW9DV35_ACIAO</name>
<dbReference type="Gene3D" id="3.40.190.10">
    <property type="entry name" value="Periplasmic binding protein-like II"/>
    <property type="match status" value="2"/>
</dbReference>
<dbReference type="SUPFAM" id="SSF53850">
    <property type="entry name" value="Periplasmic binding protein-like II"/>
    <property type="match status" value="1"/>
</dbReference>
<keyword evidence="1 2" id="KW-0732">Signal</keyword>
<proteinExistence type="predicted"/>
<dbReference type="Pfam" id="PF13416">
    <property type="entry name" value="SBP_bac_8"/>
    <property type="match status" value="1"/>
</dbReference>
<evidence type="ECO:0000313" key="4">
    <source>
        <dbReference type="Proteomes" id="UP001279553"/>
    </source>
</evidence>
<evidence type="ECO:0000256" key="2">
    <source>
        <dbReference type="SAM" id="SignalP"/>
    </source>
</evidence>
<sequence>MTMGRSMFHARIVACAMLAGAVFALPAHASGTTLTLYSRLSYAPAVVAAFTHRTGIRIRLRRPPPAGLMARMIAEGHRPRWSLAWFYGAASAITLDRRGLLAHGIPMPVDLTPEARRVAPADGAFVLTGLTLAAVLVAPRAAPFAPPANWTDLAKPAYRGLVGINDPVTSDQSVAAVISLLHAGGGWPGGKGFVVRLHRAGLHIYTDTATTLAALRSGAIQLAIVRGSAGYHYADHIDRSLRVIVPQPATLLPAVIAMAHGLDGARRSAALSFIAFAESPAGQRIARARKGDDAAFQPAVKDAAVPDYTAMPATDELDPQHWAGRQAAIVAWFSTAIVGPSL</sequence>
<protein>
    <submittedName>
        <fullName evidence="3">Extracellular solute-binding protein</fullName>
    </submittedName>
</protein>
<feature type="chain" id="PRO_5043544268" evidence="2">
    <location>
        <begin position="30"/>
        <end position="342"/>
    </location>
</feature>
<gene>
    <name evidence="3" type="ORF">SIL87_15525</name>
</gene>
<feature type="signal peptide" evidence="2">
    <location>
        <begin position="1"/>
        <end position="29"/>
    </location>
</feature>
<keyword evidence="4" id="KW-1185">Reference proteome</keyword>
<evidence type="ECO:0000313" key="3">
    <source>
        <dbReference type="EMBL" id="MDX5932167.1"/>
    </source>
</evidence>
<dbReference type="Proteomes" id="UP001279553">
    <property type="component" value="Unassembled WGS sequence"/>
</dbReference>
<reference evidence="3 4" key="1">
    <citation type="submission" date="2023-11" db="EMBL/GenBank/DDBJ databases">
        <title>MicrobeMod: A computational toolkit for identifying prokaryotic methylation and restriction-modification with nanopore sequencing.</title>
        <authorList>
            <person name="Crits-Christoph A."/>
            <person name="Kang S.C."/>
            <person name="Lee H."/>
            <person name="Ostrov N."/>
        </authorList>
    </citation>
    <scope>NUCLEOTIDE SEQUENCE [LARGE SCALE GENOMIC DNA]</scope>
    <source>
        <strain evidence="3 4">DSMZ 700</strain>
    </source>
</reference>
<dbReference type="PANTHER" id="PTHR30006">
    <property type="entry name" value="THIAMINE-BINDING PERIPLASMIC PROTEIN-RELATED"/>
    <property type="match status" value="1"/>
</dbReference>
<dbReference type="AlphaFoldDB" id="A0AAW9DV35"/>